<sequence length="641" mass="68989">MSVFDGWDFTVENMEHATQQCGNQQPEPAMHLAQNGFPSENEWNCASTGSYPGDVLNDPASGQQVNNQPSEAYGSQSRPRMTPSSPENGYSPRSSAPSISPHSSSYDMSAGNSPFDAQTAHWSTSALPEYASSSHFGTVGASHASLPSLSTMTATHVDFTPTVASATVVPGVGTASIGLATTPVSDSTSDNGNTSTSSHAATDSAVKGPDAAEGAKISRYQASPINYVNGRAHFVPEISSLMDPLMNGVDVETHFRSLDEVKEHLRSKSPVAYDPTIPHNQFQKQAIVKTMVNLMGGIEYAQDNDNMIAPFAEQRYSTIRLETACWQLLEAIIDRHRDGPLMTAYANVRKSTTELESFADRLTLIMELIASHKTMCKHLLDAPYIYSLVDDPVAAQKRVEANKTLNARKGVVMKAGKQLLGRPPRGKGKKSATAPKGKGRKKPTCKKATRASVHNSNNNSDKSEQVSNAATTDINALVPILPATQAVHAQSITPIEQSGYVHPQHMVSAETFPMPPPMAFQGSNFGHPPFHRPMVFSPTPDPRMGTSISLSRPHVIPQMSDPATQFALHSGSGNSHFPAATAFNGMMYANQMGYMALSPASPPTPSPQAVFMQPRQATMASNRNCAYSDMDFPLGSFERNH</sequence>
<evidence type="ECO:0000313" key="2">
    <source>
        <dbReference type="EMBL" id="KAF9893258.1"/>
    </source>
</evidence>
<feature type="compositionally biased region" description="Basic residues" evidence="1">
    <location>
        <begin position="437"/>
        <end position="449"/>
    </location>
</feature>
<evidence type="ECO:0000256" key="1">
    <source>
        <dbReference type="SAM" id="MobiDB-lite"/>
    </source>
</evidence>
<comment type="caution">
    <text evidence="2">The sequence shown here is derived from an EMBL/GenBank/DDBJ whole genome shotgun (WGS) entry which is preliminary data.</text>
</comment>
<dbReference type="EMBL" id="VCAU01000008">
    <property type="protein sequence ID" value="KAF9893258.1"/>
    <property type="molecule type" value="Genomic_DNA"/>
</dbReference>
<dbReference type="Proteomes" id="UP001194746">
    <property type="component" value="Unassembled WGS sequence"/>
</dbReference>
<dbReference type="AlphaFoldDB" id="A0AAD4CVI3"/>
<evidence type="ECO:0000313" key="3">
    <source>
        <dbReference type="Proteomes" id="UP001194746"/>
    </source>
</evidence>
<feature type="compositionally biased region" description="Polar residues" evidence="1">
    <location>
        <begin position="36"/>
        <end position="50"/>
    </location>
</feature>
<feature type="region of interest" description="Disordered" evidence="1">
    <location>
        <begin position="412"/>
        <end position="468"/>
    </location>
</feature>
<reference evidence="2" key="1">
    <citation type="journal article" date="2019" name="Beilstein J. Org. Chem.">
        <title>Nanangenines: drimane sesquiterpenoids as the dominant metabolite cohort of a novel Australian fungus, Aspergillus nanangensis.</title>
        <authorList>
            <person name="Lacey H.J."/>
            <person name="Gilchrist C.L.M."/>
            <person name="Crombie A."/>
            <person name="Kalaitzis J.A."/>
            <person name="Vuong D."/>
            <person name="Rutledge P.J."/>
            <person name="Turner P."/>
            <person name="Pitt J.I."/>
            <person name="Lacey E."/>
            <person name="Chooi Y.H."/>
            <person name="Piggott A.M."/>
        </authorList>
    </citation>
    <scope>NUCLEOTIDE SEQUENCE</scope>
    <source>
        <strain evidence="2">MST-FP2251</strain>
    </source>
</reference>
<feature type="region of interest" description="Disordered" evidence="1">
    <location>
        <begin position="182"/>
        <end position="210"/>
    </location>
</feature>
<keyword evidence="3" id="KW-1185">Reference proteome</keyword>
<reference evidence="2" key="2">
    <citation type="submission" date="2020-02" db="EMBL/GenBank/DDBJ databases">
        <authorList>
            <person name="Gilchrist C.L.M."/>
            <person name="Chooi Y.-H."/>
        </authorList>
    </citation>
    <scope>NUCLEOTIDE SEQUENCE</scope>
    <source>
        <strain evidence="2">MST-FP2251</strain>
    </source>
</reference>
<organism evidence="2 3">
    <name type="scientific">Aspergillus nanangensis</name>
    <dbReference type="NCBI Taxonomy" id="2582783"/>
    <lineage>
        <taxon>Eukaryota</taxon>
        <taxon>Fungi</taxon>
        <taxon>Dikarya</taxon>
        <taxon>Ascomycota</taxon>
        <taxon>Pezizomycotina</taxon>
        <taxon>Eurotiomycetes</taxon>
        <taxon>Eurotiomycetidae</taxon>
        <taxon>Eurotiales</taxon>
        <taxon>Aspergillaceae</taxon>
        <taxon>Aspergillus</taxon>
        <taxon>Aspergillus subgen. Circumdati</taxon>
    </lineage>
</organism>
<feature type="region of interest" description="Disordered" evidence="1">
    <location>
        <begin position="20"/>
        <end position="112"/>
    </location>
</feature>
<gene>
    <name evidence="2" type="ORF">FE257_011688</name>
</gene>
<feature type="compositionally biased region" description="Low complexity" evidence="1">
    <location>
        <begin position="185"/>
        <end position="205"/>
    </location>
</feature>
<accession>A0AAD4CVI3</accession>
<protein>
    <submittedName>
        <fullName evidence="2">Uncharacterized protein</fullName>
    </submittedName>
</protein>
<feature type="compositionally biased region" description="Low complexity" evidence="1">
    <location>
        <begin position="91"/>
        <end position="109"/>
    </location>
</feature>
<feature type="compositionally biased region" description="Polar residues" evidence="1">
    <location>
        <begin position="452"/>
        <end position="468"/>
    </location>
</feature>
<name>A0AAD4CVI3_ASPNN</name>
<proteinExistence type="predicted"/>
<feature type="compositionally biased region" description="Polar residues" evidence="1">
    <location>
        <begin position="60"/>
        <end position="88"/>
    </location>
</feature>